<dbReference type="EMBL" id="CZQC01000014">
    <property type="protein sequence ID" value="CUS40387.1"/>
    <property type="molecule type" value="Genomic_DNA"/>
</dbReference>
<dbReference type="Pfam" id="PF13670">
    <property type="entry name" value="PepSY_2"/>
    <property type="match status" value="1"/>
</dbReference>
<dbReference type="AlphaFoldDB" id="A0A160TBF6"/>
<feature type="domain" description="PepSY" evidence="1">
    <location>
        <begin position="7"/>
        <end position="92"/>
    </location>
</feature>
<evidence type="ECO:0000259" key="1">
    <source>
        <dbReference type="Pfam" id="PF13670"/>
    </source>
</evidence>
<gene>
    <name evidence="2" type="ORF">MGWOODY_Tha521</name>
</gene>
<organism evidence="2">
    <name type="scientific">hydrothermal vent metagenome</name>
    <dbReference type="NCBI Taxonomy" id="652676"/>
    <lineage>
        <taxon>unclassified sequences</taxon>
        <taxon>metagenomes</taxon>
        <taxon>ecological metagenomes</taxon>
    </lineage>
</organism>
<reference evidence="2" key="1">
    <citation type="submission" date="2015-10" db="EMBL/GenBank/DDBJ databases">
        <authorList>
            <person name="Gilbert D.G."/>
        </authorList>
    </citation>
    <scope>NUCLEOTIDE SEQUENCE</scope>
</reference>
<proteinExistence type="predicted"/>
<evidence type="ECO:0000313" key="2">
    <source>
        <dbReference type="EMBL" id="CUS40387.1"/>
    </source>
</evidence>
<dbReference type="PROSITE" id="PS51257">
    <property type="entry name" value="PROKAR_LIPOPROTEIN"/>
    <property type="match status" value="1"/>
</dbReference>
<sequence length="94" mass="10817">MLKIASFFVTALFFSASLHAGAACKEHPKNEWLHVLDMQKKIVNEYGFAIKKFQTSGDCYEIYGWGLNEAKTEFVKIEVYFDTKTGEIIKKKED</sequence>
<name>A0A160TBF6_9ZZZZ</name>
<accession>A0A160TBF6</accession>
<dbReference type="InterPro" id="IPR025711">
    <property type="entry name" value="PepSY"/>
</dbReference>
<protein>
    <submittedName>
        <fullName evidence="2">PROBABLE SIGNAL PEPTIDE PROTEIN</fullName>
    </submittedName>
</protein>